<dbReference type="EMBL" id="SJJZ01000001">
    <property type="protein sequence ID" value="TCC09983.1"/>
    <property type="molecule type" value="Genomic_DNA"/>
</dbReference>
<keyword evidence="2" id="KW-1185">Reference proteome</keyword>
<dbReference type="OrthoDB" id="7032234at2"/>
<evidence type="ECO:0000313" key="2">
    <source>
        <dbReference type="Proteomes" id="UP000292346"/>
    </source>
</evidence>
<reference evidence="1 2" key="1">
    <citation type="submission" date="2019-02" db="EMBL/GenBank/DDBJ databases">
        <title>Kribbella capetownensis sp. nov. and Kribbella speibonae sp. nov., isolated from soil.</title>
        <authorList>
            <person name="Curtis S.M."/>
            <person name="Norton I."/>
            <person name="Everest G.J."/>
            <person name="Meyers P.R."/>
        </authorList>
    </citation>
    <scope>NUCLEOTIDE SEQUENCE [LARGE SCALE GENOMIC DNA]</scope>
    <source>
        <strain evidence="1 2">KCTC 29219</strain>
    </source>
</reference>
<dbReference type="AlphaFoldDB" id="A0A4R0HHU3"/>
<sequence length="112" mass="12185">MSDIDWGVTGENAGTGHLDWHDPDALSAAFAPHGYQISTTTLEVAIVTASAEDWQTRIADHPLGVATFPLLERAGRLDDVRTQFLQTLTDNWTSPTGEVHIPAQYLLATATR</sequence>
<dbReference type="RefSeq" id="WP_131334409.1">
    <property type="nucleotide sequence ID" value="NZ_SJJZ01000001.1"/>
</dbReference>
<evidence type="ECO:0000313" key="1">
    <source>
        <dbReference type="EMBL" id="TCC09983.1"/>
    </source>
</evidence>
<accession>A0A4R0HHU3</accession>
<gene>
    <name evidence="1" type="ORF">E0H45_01180</name>
</gene>
<organism evidence="1 2">
    <name type="scientific">Kribbella soli</name>
    <dbReference type="NCBI Taxonomy" id="1124743"/>
    <lineage>
        <taxon>Bacteria</taxon>
        <taxon>Bacillati</taxon>
        <taxon>Actinomycetota</taxon>
        <taxon>Actinomycetes</taxon>
        <taxon>Propionibacteriales</taxon>
        <taxon>Kribbellaceae</taxon>
        <taxon>Kribbella</taxon>
    </lineage>
</organism>
<name>A0A4R0HHU3_9ACTN</name>
<comment type="caution">
    <text evidence="1">The sequence shown here is derived from an EMBL/GenBank/DDBJ whole genome shotgun (WGS) entry which is preliminary data.</text>
</comment>
<proteinExistence type="predicted"/>
<protein>
    <submittedName>
        <fullName evidence="1">Uncharacterized protein</fullName>
    </submittedName>
</protein>
<dbReference type="Proteomes" id="UP000292346">
    <property type="component" value="Unassembled WGS sequence"/>
</dbReference>